<dbReference type="KEGG" id="pasa:BAOM_2969"/>
<dbReference type="Proteomes" id="UP000283095">
    <property type="component" value="Chromosome"/>
</dbReference>
<gene>
    <name evidence="1" type="ORF">BAOM_2969</name>
</gene>
<name>A0A3T0KTC4_9BACI</name>
<evidence type="ECO:0000313" key="1">
    <source>
        <dbReference type="EMBL" id="AZV43578.1"/>
    </source>
</evidence>
<protein>
    <submittedName>
        <fullName evidence="1">Uncharacterized protein</fullName>
    </submittedName>
</protein>
<evidence type="ECO:0000313" key="2">
    <source>
        <dbReference type="Proteomes" id="UP000283095"/>
    </source>
</evidence>
<proteinExistence type="predicted"/>
<organism evidence="1 2">
    <name type="scientific">Peribacillus asahii</name>
    <dbReference type="NCBI Taxonomy" id="228899"/>
    <lineage>
        <taxon>Bacteria</taxon>
        <taxon>Bacillati</taxon>
        <taxon>Bacillota</taxon>
        <taxon>Bacilli</taxon>
        <taxon>Bacillales</taxon>
        <taxon>Bacillaceae</taxon>
        <taxon>Peribacillus</taxon>
    </lineage>
</organism>
<dbReference type="AlphaFoldDB" id="A0A3T0KTC4"/>
<accession>A0A3T0KTC4</accession>
<sequence length="51" mass="6138">MTKLEQLLNEYFKTENLTLDEQFEDMKAALSSLEIADQFHDFSKWLNNRLK</sequence>
<reference evidence="1 2" key="1">
    <citation type="submission" date="2018-01" db="EMBL/GenBank/DDBJ databases">
        <title>Bacillus asahii Genome sequencing and assembly.</title>
        <authorList>
            <person name="Jiang H."/>
            <person name="Feng Y."/>
            <person name="Zhao F."/>
            <person name="Lin X."/>
        </authorList>
    </citation>
    <scope>NUCLEOTIDE SEQUENCE [LARGE SCALE GENOMIC DNA]</scope>
    <source>
        <strain evidence="1 2">OM18</strain>
    </source>
</reference>
<dbReference type="EMBL" id="CP026095">
    <property type="protein sequence ID" value="AZV43578.1"/>
    <property type="molecule type" value="Genomic_DNA"/>
</dbReference>
<dbReference type="RefSeq" id="WP_164853224.1">
    <property type="nucleotide sequence ID" value="NZ_CP026095.1"/>
</dbReference>